<evidence type="ECO:0000313" key="3">
    <source>
        <dbReference type="EMBL" id="MTW13956.1"/>
    </source>
</evidence>
<evidence type="ECO:0000256" key="1">
    <source>
        <dbReference type="SAM" id="MobiDB-lite"/>
    </source>
</evidence>
<feature type="compositionally biased region" description="Gly residues" evidence="1">
    <location>
        <begin position="58"/>
        <end position="70"/>
    </location>
</feature>
<gene>
    <name evidence="3" type="ORF">GM658_25410</name>
</gene>
<proteinExistence type="predicted"/>
<reference evidence="3 4" key="1">
    <citation type="submission" date="2019-11" db="EMBL/GenBank/DDBJ databases">
        <title>Type strains purchased from KCTC, JCM and DSMZ.</title>
        <authorList>
            <person name="Lu H."/>
        </authorList>
    </citation>
    <scope>NUCLEOTIDE SEQUENCE [LARGE SCALE GENOMIC DNA]</scope>
    <source>
        <strain evidence="3 4">JCM 31587</strain>
    </source>
</reference>
<sequence length="70" mass="6730">METPTTPDARTKPQASRRARWIGGAAALAGMLVLGGLAWYLTHRGPADDGPGAAAMAGAGGRGGAAGAGG</sequence>
<comment type="caution">
    <text evidence="3">The sequence shown here is derived from an EMBL/GenBank/DDBJ whole genome shotgun (WGS) entry which is preliminary data.</text>
</comment>
<evidence type="ECO:0000256" key="2">
    <source>
        <dbReference type="SAM" id="Phobius"/>
    </source>
</evidence>
<dbReference type="EMBL" id="WNKX01000031">
    <property type="protein sequence ID" value="MTW13956.1"/>
    <property type="molecule type" value="Genomic_DNA"/>
</dbReference>
<feature type="transmembrane region" description="Helical" evidence="2">
    <location>
        <begin position="21"/>
        <end position="41"/>
    </location>
</feature>
<organism evidence="3 4">
    <name type="scientific">Massilia eburnea</name>
    <dbReference type="NCBI Taxonomy" id="1776165"/>
    <lineage>
        <taxon>Bacteria</taxon>
        <taxon>Pseudomonadati</taxon>
        <taxon>Pseudomonadota</taxon>
        <taxon>Betaproteobacteria</taxon>
        <taxon>Burkholderiales</taxon>
        <taxon>Oxalobacteraceae</taxon>
        <taxon>Telluria group</taxon>
        <taxon>Massilia</taxon>
    </lineage>
</organism>
<dbReference type="AlphaFoldDB" id="A0A6L6QQI9"/>
<accession>A0A6L6QQI9</accession>
<keyword evidence="4" id="KW-1185">Reference proteome</keyword>
<feature type="region of interest" description="Disordered" evidence="1">
    <location>
        <begin position="49"/>
        <end position="70"/>
    </location>
</feature>
<name>A0A6L6QQI9_9BURK</name>
<dbReference type="Proteomes" id="UP000472320">
    <property type="component" value="Unassembled WGS sequence"/>
</dbReference>
<keyword evidence="2" id="KW-1133">Transmembrane helix</keyword>
<keyword evidence="2" id="KW-0472">Membrane</keyword>
<protein>
    <submittedName>
        <fullName evidence="3">Efflux transporter periplasmic adaptor subunit</fullName>
    </submittedName>
</protein>
<evidence type="ECO:0000313" key="4">
    <source>
        <dbReference type="Proteomes" id="UP000472320"/>
    </source>
</evidence>
<keyword evidence="2" id="KW-0812">Transmembrane</keyword>
<feature type="non-terminal residue" evidence="3">
    <location>
        <position position="70"/>
    </location>
</feature>